<gene>
    <name evidence="5" type="ORF">MKW98_005556</name>
</gene>
<proteinExistence type="predicted"/>
<comment type="caution">
    <text evidence="5">The sequence shown here is derived from an EMBL/GenBank/DDBJ whole genome shotgun (WGS) entry which is preliminary data.</text>
</comment>
<dbReference type="PANTHER" id="PTHR33214:SF69">
    <property type="entry name" value="BIFUNCTIONAL INHIBITOR_LIPID-TRANSFER PROTEIN_SEED STORAGE 2S ALBUMIN SUPERFAMILY PROTEIN"/>
    <property type="match status" value="1"/>
</dbReference>
<organism evidence="5 6">
    <name type="scientific">Papaver atlanticum</name>
    <dbReference type="NCBI Taxonomy" id="357466"/>
    <lineage>
        <taxon>Eukaryota</taxon>
        <taxon>Viridiplantae</taxon>
        <taxon>Streptophyta</taxon>
        <taxon>Embryophyta</taxon>
        <taxon>Tracheophyta</taxon>
        <taxon>Spermatophyta</taxon>
        <taxon>Magnoliopsida</taxon>
        <taxon>Ranunculales</taxon>
        <taxon>Papaveraceae</taxon>
        <taxon>Papaveroideae</taxon>
        <taxon>Papaver</taxon>
    </lineage>
</organism>
<reference evidence="5" key="1">
    <citation type="submission" date="2022-04" db="EMBL/GenBank/DDBJ databases">
        <title>A functionally conserved STORR gene fusion in Papaver species that diverged 16.8 million years ago.</title>
        <authorList>
            <person name="Catania T."/>
        </authorList>
    </citation>
    <scope>NUCLEOTIDE SEQUENCE</scope>
    <source>
        <strain evidence="5">S-188037</strain>
    </source>
</reference>
<dbReference type="GO" id="GO:0006869">
    <property type="term" value="P:lipid transport"/>
    <property type="evidence" value="ECO:0007669"/>
    <property type="project" value="InterPro"/>
</dbReference>
<keyword evidence="6" id="KW-1185">Reference proteome</keyword>
<name>A0AAD4XII5_9MAGN</name>
<feature type="chain" id="PRO_5042013204" description="Bifunctional inhibitor/plant lipid transfer protein/seed storage helical domain-containing protein" evidence="3">
    <location>
        <begin position="28"/>
        <end position="97"/>
    </location>
</feature>
<evidence type="ECO:0000313" key="5">
    <source>
        <dbReference type="EMBL" id="KAI3920730.1"/>
    </source>
</evidence>
<evidence type="ECO:0000256" key="2">
    <source>
        <dbReference type="ARBA" id="ARBA00023121"/>
    </source>
</evidence>
<sequence>MKATFSSSLVMAMLLLFLSNQVWVSTAVVCNPIGLSPCLTAMMSSAVPPSPGCCSALTEQKPCLCQYIKDPSLEHYVNSDNAKKVAGICHVPFPTNC</sequence>
<evidence type="ECO:0000259" key="4">
    <source>
        <dbReference type="SMART" id="SM00499"/>
    </source>
</evidence>
<dbReference type="InterPro" id="IPR036312">
    <property type="entry name" value="Bifun_inhib/LTP/seed_sf"/>
</dbReference>
<keyword evidence="2" id="KW-0446">Lipid-binding</keyword>
<dbReference type="PANTHER" id="PTHR33214">
    <property type="entry name" value="BIFUNCTIONAL INHIBITOR/LIPID-TRANSFER PROTEIN/SEED STORAGE 2S ALBUMIN SUPERFAMILY PROTEIN"/>
    <property type="match status" value="1"/>
</dbReference>
<dbReference type="Proteomes" id="UP001202328">
    <property type="component" value="Unassembled WGS sequence"/>
</dbReference>
<dbReference type="EMBL" id="JAJJMB010008785">
    <property type="protein sequence ID" value="KAI3920730.1"/>
    <property type="molecule type" value="Genomic_DNA"/>
</dbReference>
<evidence type="ECO:0000313" key="6">
    <source>
        <dbReference type="Proteomes" id="UP001202328"/>
    </source>
</evidence>
<dbReference type="AlphaFoldDB" id="A0AAD4XII5"/>
<dbReference type="SMART" id="SM00499">
    <property type="entry name" value="AAI"/>
    <property type="match status" value="1"/>
</dbReference>
<dbReference type="Gene3D" id="1.10.110.10">
    <property type="entry name" value="Plant lipid-transfer and hydrophobic proteins"/>
    <property type="match status" value="1"/>
</dbReference>
<dbReference type="InterPro" id="IPR033872">
    <property type="entry name" value="nsLTP2"/>
</dbReference>
<dbReference type="GO" id="GO:0008289">
    <property type="term" value="F:lipid binding"/>
    <property type="evidence" value="ECO:0007669"/>
    <property type="project" value="UniProtKB-KW"/>
</dbReference>
<feature type="domain" description="Bifunctional inhibitor/plant lipid transfer protein/seed storage helical" evidence="4">
    <location>
        <begin position="30"/>
        <end position="97"/>
    </location>
</feature>
<protein>
    <recommendedName>
        <fullName evidence="4">Bifunctional inhibitor/plant lipid transfer protein/seed storage helical domain-containing protein</fullName>
    </recommendedName>
</protein>
<accession>A0AAD4XII5</accession>
<keyword evidence="3" id="KW-0732">Signal</keyword>
<dbReference type="SUPFAM" id="SSF47699">
    <property type="entry name" value="Bifunctional inhibitor/lipid-transfer protein/seed storage 2S albumin"/>
    <property type="match status" value="1"/>
</dbReference>
<keyword evidence="1" id="KW-0813">Transport</keyword>
<feature type="signal peptide" evidence="3">
    <location>
        <begin position="1"/>
        <end position="27"/>
    </location>
</feature>
<dbReference type="InterPro" id="IPR016140">
    <property type="entry name" value="Bifunc_inhib/LTP/seed_store"/>
</dbReference>
<evidence type="ECO:0000256" key="1">
    <source>
        <dbReference type="ARBA" id="ARBA00022448"/>
    </source>
</evidence>
<dbReference type="Pfam" id="PF00234">
    <property type="entry name" value="Tryp_alpha_amyl"/>
    <property type="match status" value="1"/>
</dbReference>
<evidence type="ECO:0000256" key="3">
    <source>
        <dbReference type="SAM" id="SignalP"/>
    </source>
</evidence>
<dbReference type="CDD" id="cd01959">
    <property type="entry name" value="nsLTP2"/>
    <property type="match status" value="1"/>
</dbReference>